<evidence type="ECO:0000256" key="15">
    <source>
        <dbReference type="ARBA" id="ARBA00023163"/>
    </source>
</evidence>
<evidence type="ECO:0000256" key="11">
    <source>
        <dbReference type="ARBA" id="ARBA00022840"/>
    </source>
</evidence>
<dbReference type="GO" id="GO:0004693">
    <property type="term" value="F:cyclin-dependent protein serine/threonine kinase activity"/>
    <property type="evidence" value="ECO:0007669"/>
    <property type="project" value="UniProtKB-EC"/>
</dbReference>
<dbReference type="GO" id="GO:0016592">
    <property type="term" value="C:mediator complex"/>
    <property type="evidence" value="ECO:0007669"/>
    <property type="project" value="TreeGrafter"/>
</dbReference>
<evidence type="ECO:0000256" key="18">
    <source>
        <dbReference type="ARBA" id="ARBA00047811"/>
    </source>
</evidence>
<evidence type="ECO:0000313" key="23">
    <source>
        <dbReference type="EMBL" id="PWN96705.1"/>
    </source>
</evidence>
<dbReference type="InterPro" id="IPR000719">
    <property type="entry name" value="Prot_kinase_dom"/>
</dbReference>
<dbReference type="OrthoDB" id="6284126at2759"/>
<comment type="catalytic activity">
    <reaction evidence="20">
        <text>[DNA-directed RNA polymerase] + ATP = phospho-[DNA-directed RNA polymerase] + ADP + H(+)</text>
        <dbReference type="Rhea" id="RHEA:10216"/>
        <dbReference type="Rhea" id="RHEA-COMP:11321"/>
        <dbReference type="Rhea" id="RHEA-COMP:11322"/>
        <dbReference type="ChEBI" id="CHEBI:15378"/>
        <dbReference type="ChEBI" id="CHEBI:30616"/>
        <dbReference type="ChEBI" id="CHEBI:43176"/>
        <dbReference type="ChEBI" id="CHEBI:68546"/>
        <dbReference type="ChEBI" id="CHEBI:456216"/>
        <dbReference type="EC" id="2.7.11.23"/>
    </reaction>
</comment>
<keyword evidence="9" id="KW-0547">Nucleotide-binding</keyword>
<comment type="similarity">
    <text evidence="2">Belongs to the protein kinase superfamily. CMGC Ser/Thr protein kinase family. CDC2/CDKX subfamily.</text>
</comment>
<evidence type="ECO:0000256" key="12">
    <source>
        <dbReference type="ARBA" id="ARBA00022842"/>
    </source>
</evidence>
<dbReference type="Gene3D" id="3.30.200.20">
    <property type="entry name" value="Phosphorylase Kinase, domain 1"/>
    <property type="match status" value="1"/>
</dbReference>
<evidence type="ECO:0000256" key="14">
    <source>
        <dbReference type="ARBA" id="ARBA00023159"/>
    </source>
</evidence>
<dbReference type="PANTHER" id="PTHR24056:SF495">
    <property type="entry name" value="CYCLIN-DEPENDENT KINASE 8-RELATED"/>
    <property type="match status" value="1"/>
</dbReference>
<organism evidence="23 24">
    <name type="scientific">Tilletiopsis washingtonensis</name>
    <dbReference type="NCBI Taxonomy" id="58919"/>
    <lineage>
        <taxon>Eukaryota</taxon>
        <taxon>Fungi</taxon>
        <taxon>Dikarya</taxon>
        <taxon>Basidiomycota</taxon>
        <taxon>Ustilaginomycotina</taxon>
        <taxon>Exobasidiomycetes</taxon>
        <taxon>Entylomatales</taxon>
        <taxon>Entylomatales incertae sedis</taxon>
        <taxon>Tilletiopsis</taxon>
    </lineage>
</organism>
<dbReference type="EC" id="2.7.11.22" evidence="4"/>
<evidence type="ECO:0000256" key="5">
    <source>
        <dbReference type="ARBA" id="ARBA00022491"/>
    </source>
</evidence>
<dbReference type="AlphaFoldDB" id="A0A316Z8Y6"/>
<evidence type="ECO:0000256" key="1">
    <source>
        <dbReference type="ARBA" id="ARBA00004123"/>
    </source>
</evidence>
<evidence type="ECO:0000256" key="17">
    <source>
        <dbReference type="ARBA" id="ARBA00041823"/>
    </source>
</evidence>
<evidence type="ECO:0000313" key="24">
    <source>
        <dbReference type="Proteomes" id="UP000245946"/>
    </source>
</evidence>
<evidence type="ECO:0000259" key="22">
    <source>
        <dbReference type="PROSITE" id="PS50011"/>
    </source>
</evidence>
<comment type="catalytic activity">
    <reaction evidence="18">
        <text>L-threonyl-[protein] + ATP = O-phospho-L-threonyl-[protein] + ADP + H(+)</text>
        <dbReference type="Rhea" id="RHEA:46608"/>
        <dbReference type="Rhea" id="RHEA-COMP:11060"/>
        <dbReference type="Rhea" id="RHEA-COMP:11605"/>
        <dbReference type="ChEBI" id="CHEBI:15378"/>
        <dbReference type="ChEBI" id="CHEBI:30013"/>
        <dbReference type="ChEBI" id="CHEBI:30616"/>
        <dbReference type="ChEBI" id="CHEBI:61977"/>
        <dbReference type="ChEBI" id="CHEBI:456216"/>
        <dbReference type="EC" id="2.7.11.22"/>
    </reaction>
</comment>
<name>A0A316Z8Y6_9BASI</name>
<dbReference type="GeneID" id="37268534"/>
<keyword evidence="13" id="KW-0805">Transcription regulation</keyword>
<dbReference type="InterPro" id="IPR008271">
    <property type="entry name" value="Ser/Thr_kinase_AS"/>
</dbReference>
<dbReference type="SMART" id="SM00220">
    <property type="entry name" value="S_TKc"/>
    <property type="match status" value="1"/>
</dbReference>
<keyword evidence="11" id="KW-0067">ATP-binding</keyword>
<dbReference type="Pfam" id="PF00069">
    <property type="entry name" value="Pkinase"/>
    <property type="match status" value="1"/>
</dbReference>
<evidence type="ECO:0000256" key="16">
    <source>
        <dbReference type="ARBA" id="ARBA00023242"/>
    </source>
</evidence>
<keyword evidence="8" id="KW-0479">Metal-binding</keyword>
<feature type="compositionally biased region" description="Gly residues" evidence="21">
    <location>
        <begin position="37"/>
        <end position="49"/>
    </location>
</feature>
<comment type="catalytic activity">
    <reaction evidence="19">
        <text>L-seryl-[protein] + ATP = O-phospho-L-seryl-[protein] + ADP + H(+)</text>
        <dbReference type="Rhea" id="RHEA:17989"/>
        <dbReference type="Rhea" id="RHEA-COMP:9863"/>
        <dbReference type="Rhea" id="RHEA-COMP:11604"/>
        <dbReference type="ChEBI" id="CHEBI:15378"/>
        <dbReference type="ChEBI" id="CHEBI:29999"/>
        <dbReference type="ChEBI" id="CHEBI:30616"/>
        <dbReference type="ChEBI" id="CHEBI:83421"/>
        <dbReference type="ChEBI" id="CHEBI:456216"/>
        <dbReference type="EC" id="2.7.11.22"/>
    </reaction>
</comment>
<feature type="compositionally biased region" description="Low complexity" evidence="21">
    <location>
        <begin position="50"/>
        <end position="67"/>
    </location>
</feature>
<dbReference type="EC" id="2.7.11.23" evidence="3"/>
<keyword evidence="14" id="KW-0010">Activator</keyword>
<evidence type="ECO:0000256" key="19">
    <source>
        <dbReference type="ARBA" id="ARBA00048367"/>
    </source>
</evidence>
<feature type="region of interest" description="Disordered" evidence="21">
    <location>
        <begin position="494"/>
        <end position="551"/>
    </location>
</feature>
<protein>
    <recommendedName>
        <fullName evidence="17">Cyclin-dependent kinase 8</fullName>
        <ecNumber evidence="4">2.7.11.22</ecNumber>
        <ecNumber evidence="3">2.7.11.23</ecNumber>
    </recommendedName>
</protein>
<proteinExistence type="inferred from homology"/>
<dbReference type="InterPro" id="IPR050108">
    <property type="entry name" value="CDK"/>
</dbReference>
<keyword evidence="16" id="KW-0539">Nucleus</keyword>
<feature type="domain" description="Protein kinase" evidence="22">
    <location>
        <begin position="99"/>
        <end position="442"/>
    </location>
</feature>
<evidence type="ECO:0000256" key="2">
    <source>
        <dbReference type="ARBA" id="ARBA00006485"/>
    </source>
</evidence>
<keyword evidence="24" id="KW-1185">Reference proteome</keyword>
<reference evidence="23 24" key="1">
    <citation type="journal article" date="2018" name="Mol. Biol. Evol.">
        <title>Broad Genomic Sampling Reveals a Smut Pathogenic Ancestry of the Fungal Clade Ustilaginomycotina.</title>
        <authorList>
            <person name="Kijpornyongpan T."/>
            <person name="Mondo S.J."/>
            <person name="Barry K."/>
            <person name="Sandor L."/>
            <person name="Lee J."/>
            <person name="Lipzen A."/>
            <person name="Pangilinan J."/>
            <person name="LaButti K."/>
            <person name="Hainaut M."/>
            <person name="Henrissat B."/>
            <person name="Grigoriev I.V."/>
            <person name="Spatafora J.W."/>
            <person name="Aime M.C."/>
        </authorList>
    </citation>
    <scope>NUCLEOTIDE SEQUENCE [LARGE SCALE GENOMIC DNA]</scope>
    <source>
        <strain evidence="23 24">MCA 4186</strain>
    </source>
</reference>
<dbReference type="Gene3D" id="1.10.510.10">
    <property type="entry name" value="Transferase(Phosphotransferase) domain 1"/>
    <property type="match status" value="1"/>
</dbReference>
<comment type="subcellular location">
    <subcellularLocation>
        <location evidence="1">Nucleus</location>
    </subcellularLocation>
</comment>
<keyword evidence="15" id="KW-0804">Transcription</keyword>
<keyword evidence="5" id="KW-0678">Repressor</keyword>
<dbReference type="RefSeq" id="XP_025596984.1">
    <property type="nucleotide sequence ID" value="XM_025740990.1"/>
</dbReference>
<evidence type="ECO:0000256" key="13">
    <source>
        <dbReference type="ARBA" id="ARBA00023015"/>
    </source>
</evidence>
<dbReference type="SUPFAM" id="SSF56112">
    <property type="entry name" value="Protein kinase-like (PK-like)"/>
    <property type="match status" value="1"/>
</dbReference>
<gene>
    <name evidence="23" type="ORF">FA09DRAFT_320772</name>
</gene>
<dbReference type="GO" id="GO:0008353">
    <property type="term" value="F:RNA polymerase II CTD heptapeptide repeat kinase activity"/>
    <property type="evidence" value="ECO:0007669"/>
    <property type="project" value="UniProtKB-EC"/>
</dbReference>
<evidence type="ECO:0000256" key="21">
    <source>
        <dbReference type="SAM" id="MobiDB-lite"/>
    </source>
</evidence>
<evidence type="ECO:0000256" key="9">
    <source>
        <dbReference type="ARBA" id="ARBA00022741"/>
    </source>
</evidence>
<sequence>MPPAAHEAGAARPAVARSPSSSSLATSSAVPTRLPQRGGGAYQYIGDGGASPRRSPSPPSELALARAQVPASSSPRDAMLAYRRFRDAVRAPIGVLRTYSILGFLSSGTYGRVYKARLRADAPAATRQRRAAGPWNRAPHSEQADEDEEEEEGDEKGVYAIKKFKPDKEELSTYTGISQSAMREIALNRELSHLNIVTLREVILEDKAIYMVFAYAEHDLLQLIHHHHVVLRAPLAAGVLKSLLYQLLAGLKYLHAAAVLHRDLKPANILVTSRGVVKIADLGLARLAANPLQSLYAGDKVVVTIWYRAPELLLGARHYGTAIDMWAVGCIWGELLALRPMFKGEEAKGDGKKGAPFQNDQLKRIVEVLGTPTRQRWNNIEMMPEFKTWWPHLRLDGYSDSLYTWYTTRTRSPSGFELLEALLQYDPAKRLDAAHALDHAWFRETPLPTANAFASLEKPLGTYPVRRLIKDDADVKMAPTAPGAVATGGAVPGGAAAPPAAPGSAAASVGSAPGSTAAAASGTAAQPAARGGGLVGTATTNAGRVKRQRVD</sequence>
<feature type="region of interest" description="Disordered" evidence="21">
    <location>
        <begin position="1"/>
        <end position="76"/>
    </location>
</feature>
<feature type="compositionally biased region" description="Low complexity" evidence="21">
    <location>
        <begin position="1"/>
        <end position="31"/>
    </location>
</feature>
<evidence type="ECO:0000256" key="4">
    <source>
        <dbReference type="ARBA" id="ARBA00012425"/>
    </source>
</evidence>
<keyword evidence="7" id="KW-0808">Transferase</keyword>
<evidence type="ECO:0000256" key="3">
    <source>
        <dbReference type="ARBA" id="ARBA00012409"/>
    </source>
</evidence>
<keyword evidence="12" id="KW-0460">Magnesium</keyword>
<dbReference type="FunFam" id="1.10.510.10:FF:000408">
    <property type="entry name" value="Serine/threonine-protein kinase SSN3"/>
    <property type="match status" value="1"/>
</dbReference>
<dbReference type="EMBL" id="KZ819298">
    <property type="protein sequence ID" value="PWN96705.1"/>
    <property type="molecule type" value="Genomic_DNA"/>
</dbReference>
<dbReference type="PROSITE" id="PS50011">
    <property type="entry name" value="PROTEIN_KINASE_DOM"/>
    <property type="match status" value="1"/>
</dbReference>
<dbReference type="PANTHER" id="PTHR24056">
    <property type="entry name" value="CELL DIVISION PROTEIN KINASE"/>
    <property type="match status" value="1"/>
</dbReference>
<evidence type="ECO:0000256" key="8">
    <source>
        <dbReference type="ARBA" id="ARBA00022723"/>
    </source>
</evidence>
<feature type="compositionally biased region" description="Low complexity" evidence="21">
    <location>
        <begin position="494"/>
        <end position="529"/>
    </location>
</feature>
<feature type="compositionally biased region" description="Acidic residues" evidence="21">
    <location>
        <begin position="144"/>
        <end position="154"/>
    </location>
</feature>
<dbReference type="GO" id="GO:0005524">
    <property type="term" value="F:ATP binding"/>
    <property type="evidence" value="ECO:0007669"/>
    <property type="project" value="UniProtKB-KW"/>
</dbReference>
<accession>A0A316Z8Y6</accession>
<dbReference type="InterPro" id="IPR011009">
    <property type="entry name" value="Kinase-like_dom_sf"/>
</dbReference>
<evidence type="ECO:0000256" key="7">
    <source>
        <dbReference type="ARBA" id="ARBA00022679"/>
    </source>
</evidence>
<evidence type="ECO:0000256" key="6">
    <source>
        <dbReference type="ARBA" id="ARBA00022527"/>
    </source>
</evidence>
<dbReference type="Proteomes" id="UP000245946">
    <property type="component" value="Unassembled WGS sequence"/>
</dbReference>
<keyword evidence="10 23" id="KW-0418">Kinase</keyword>
<dbReference type="STRING" id="58919.A0A316Z8Y6"/>
<evidence type="ECO:0000256" key="10">
    <source>
        <dbReference type="ARBA" id="ARBA00022777"/>
    </source>
</evidence>
<keyword evidence="6" id="KW-0723">Serine/threonine-protein kinase</keyword>
<dbReference type="PROSITE" id="PS00108">
    <property type="entry name" value="PROTEIN_KINASE_ST"/>
    <property type="match status" value="1"/>
</dbReference>
<feature type="region of interest" description="Disordered" evidence="21">
    <location>
        <begin position="123"/>
        <end position="157"/>
    </location>
</feature>
<dbReference type="GO" id="GO:0046872">
    <property type="term" value="F:metal ion binding"/>
    <property type="evidence" value="ECO:0007669"/>
    <property type="project" value="UniProtKB-KW"/>
</dbReference>
<evidence type="ECO:0000256" key="20">
    <source>
        <dbReference type="ARBA" id="ARBA00049280"/>
    </source>
</evidence>